<dbReference type="KEGG" id="fau:Fraau_1930"/>
<reference evidence="8" key="1">
    <citation type="submission" date="2012-02" db="EMBL/GenBank/DDBJ databases">
        <title>The complete genome of Frateuria aurantia DSM 6220.</title>
        <authorList>
            <consortium name="US DOE Joint Genome Institute (JGI-PGF)"/>
            <person name="Lucas S."/>
            <person name="Copeland A."/>
            <person name="Lapidus A."/>
            <person name="Glavina del Rio T."/>
            <person name="Dalin E."/>
            <person name="Tice H."/>
            <person name="Bruce D."/>
            <person name="Goodwin L."/>
            <person name="Pitluck S."/>
            <person name="Peters L."/>
            <person name="Ovchinnikova G."/>
            <person name="Teshima H."/>
            <person name="Kyrpides N."/>
            <person name="Mavromatis K."/>
            <person name="Ivanova N."/>
            <person name="Brettin T."/>
            <person name="Detter J.C."/>
            <person name="Han C."/>
            <person name="Larimer F."/>
            <person name="Land M."/>
            <person name="Hauser L."/>
            <person name="Markowitz V."/>
            <person name="Cheng J.-F."/>
            <person name="Hugenholtz P."/>
            <person name="Woyke T."/>
            <person name="Wu D."/>
            <person name="Brambilla E."/>
            <person name="Klenk H.-P."/>
            <person name="Eisen J.A."/>
        </authorList>
    </citation>
    <scope>NUCLEOTIDE SEQUENCE</scope>
    <source>
        <strain evidence="8">DSM 6220</strain>
    </source>
</reference>
<evidence type="ECO:0000256" key="6">
    <source>
        <dbReference type="ARBA" id="ARBA00023136"/>
    </source>
</evidence>
<dbReference type="GO" id="GO:0016020">
    <property type="term" value="C:membrane"/>
    <property type="evidence" value="ECO:0007669"/>
    <property type="project" value="UniProtKB-SubCell"/>
</dbReference>
<evidence type="ECO:0000256" key="3">
    <source>
        <dbReference type="ARBA" id="ARBA00022475"/>
    </source>
</evidence>
<accession>H8L101</accession>
<feature type="transmembrane region" description="Helical" evidence="7">
    <location>
        <begin position="173"/>
        <end position="190"/>
    </location>
</feature>
<sequence length="317" mass="32764">MDIMNPALLITAIAPVLLLLAMGFAAGKTRHFDPDQNRGFSQFALTYSLPVALFLGMAGFDRHLLLAQGPIILVMVIGYSAFFAAGYGVLRALRQSMIRSTLLAYAVSSTAAPIYGLTVLEPIYGATISSGVVGLAAVVTNLVQVSVVVYMLQAASQASGIAATGLGRSVWNTVRNPLVWAPVLGALLSLDGQPPSPMLTAILHPLAVCAPGIAIFACGLALAAYPLKLGSRTAILGSVVCIVIQPAVFFAGLKLLDLHGPMAQATLVASAMATSTPSALFAQQYGACQTETATIMLLSTLGMTLSIPLAVLVSHAL</sequence>
<feature type="transmembrane region" description="Helical" evidence="7">
    <location>
        <begin position="6"/>
        <end position="27"/>
    </location>
</feature>
<feature type="transmembrane region" description="Helical" evidence="7">
    <location>
        <begin position="234"/>
        <end position="256"/>
    </location>
</feature>
<dbReference type="HOGENOM" id="CLU_056175_0_1_6"/>
<dbReference type="Proteomes" id="UP000005234">
    <property type="component" value="Chromosome"/>
</dbReference>
<keyword evidence="5 7" id="KW-1133">Transmembrane helix</keyword>
<evidence type="ECO:0000256" key="1">
    <source>
        <dbReference type="ARBA" id="ARBA00004141"/>
    </source>
</evidence>
<keyword evidence="2" id="KW-0813">Transport</keyword>
<feature type="transmembrane region" description="Helical" evidence="7">
    <location>
        <begin position="71"/>
        <end position="90"/>
    </location>
</feature>
<comment type="subcellular location">
    <subcellularLocation>
        <location evidence="1">Membrane</location>
        <topology evidence="1">Multi-pass membrane protein</topology>
    </subcellularLocation>
</comment>
<keyword evidence="3" id="KW-1003">Cell membrane</keyword>
<dbReference type="EMBL" id="CP003350">
    <property type="protein sequence ID" value="AFC86321.1"/>
    <property type="molecule type" value="Genomic_DNA"/>
</dbReference>
<evidence type="ECO:0000256" key="4">
    <source>
        <dbReference type="ARBA" id="ARBA00022692"/>
    </source>
</evidence>
<protein>
    <submittedName>
        <fullName evidence="8">Putative permease</fullName>
    </submittedName>
</protein>
<name>H8L101_FRAAD</name>
<feature type="transmembrane region" description="Helical" evidence="7">
    <location>
        <begin position="39"/>
        <end position="59"/>
    </location>
</feature>
<dbReference type="eggNOG" id="COG0679">
    <property type="taxonomic scope" value="Bacteria"/>
</dbReference>
<evidence type="ECO:0000313" key="9">
    <source>
        <dbReference type="Proteomes" id="UP000005234"/>
    </source>
</evidence>
<organism evidence="8 9">
    <name type="scientific">Frateuria aurantia (strain ATCC 33424 / DSM 6220 / KCTC 2777 / LMG 1558 / NBRC 3245 / NCIMB 13370)</name>
    <name type="common">Acetobacter aurantius</name>
    <dbReference type="NCBI Taxonomy" id="767434"/>
    <lineage>
        <taxon>Bacteria</taxon>
        <taxon>Pseudomonadati</taxon>
        <taxon>Pseudomonadota</taxon>
        <taxon>Gammaproteobacteria</taxon>
        <taxon>Lysobacterales</taxon>
        <taxon>Rhodanobacteraceae</taxon>
        <taxon>Frateuria</taxon>
    </lineage>
</organism>
<evidence type="ECO:0000256" key="5">
    <source>
        <dbReference type="ARBA" id="ARBA00022989"/>
    </source>
</evidence>
<keyword evidence="6 7" id="KW-0472">Membrane</keyword>
<feature type="transmembrane region" description="Helical" evidence="7">
    <location>
        <begin position="294"/>
        <end position="316"/>
    </location>
</feature>
<dbReference type="PANTHER" id="PTHR36838">
    <property type="entry name" value="AUXIN EFFLUX CARRIER FAMILY PROTEIN"/>
    <property type="match status" value="1"/>
</dbReference>
<evidence type="ECO:0000256" key="2">
    <source>
        <dbReference type="ARBA" id="ARBA00022448"/>
    </source>
</evidence>
<gene>
    <name evidence="8" type="ordered locus">Fraau_1930</name>
</gene>
<dbReference type="AlphaFoldDB" id="H8L101"/>
<feature type="transmembrane region" description="Helical" evidence="7">
    <location>
        <begin position="102"/>
        <end position="120"/>
    </location>
</feature>
<feature type="transmembrane region" description="Helical" evidence="7">
    <location>
        <begin position="262"/>
        <end position="282"/>
    </location>
</feature>
<keyword evidence="4 7" id="KW-0812">Transmembrane</keyword>
<feature type="transmembrane region" description="Helical" evidence="7">
    <location>
        <begin position="202"/>
        <end position="227"/>
    </location>
</feature>
<dbReference type="Pfam" id="PF03547">
    <property type="entry name" value="Mem_trans"/>
    <property type="match status" value="1"/>
</dbReference>
<proteinExistence type="predicted"/>
<dbReference type="STRING" id="767434.Fraau_1930"/>
<dbReference type="GO" id="GO:0055085">
    <property type="term" value="P:transmembrane transport"/>
    <property type="evidence" value="ECO:0007669"/>
    <property type="project" value="InterPro"/>
</dbReference>
<dbReference type="InterPro" id="IPR004776">
    <property type="entry name" value="Mem_transp_PIN-like"/>
</dbReference>
<keyword evidence="9" id="KW-1185">Reference proteome</keyword>
<evidence type="ECO:0000313" key="8">
    <source>
        <dbReference type="EMBL" id="AFC86321.1"/>
    </source>
</evidence>
<evidence type="ECO:0000256" key="7">
    <source>
        <dbReference type="SAM" id="Phobius"/>
    </source>
</evidence>
<dbReference type="PANTHER" id="PTHR36838:SF1">
    <property type="entry name" value="SLR1864 PROTEIN"/>
    <property type="match status" value="1"/>
</dbReference>
<feature type="transmembrane region" description="Helical" evidence="7">
    <location>
        <begin position="132"/>
        <end position="152"/>
    </location>
</feature>